<reference evidence="3" key="1">
    <citation type="journal article" date="2005" name="Nature">
        <title>The map-based sequence of the rice genome.</title>
        <authorList>
            <consortium name="International rice genome sequencing project (IRGSP)"/>
            <person name="Matsumoto T."/>
            <person name="Wu J."/>
            <person name="Kanamori H."/>
            <person name="Katayose Y."/>
            <person name="Fujisawa M."/>
            <person name="Namiki N."/>
            <person name="Mizuno H."/>
            <person name="Yamamoto K."/>
            <person name="Antonio B.A."/>
            <person name="Baba T."/>
            <person name="Sakata K."/>
            <person name="Nagamura Y."/>
            <person name="Aoki H."/>
            <person name="Arikawa K."/>
            <person name="Arita K."/>
            <person name="Bito T."/>
            <person name="Chiden Y."/>
            <person name="Fujitsuka N."/>
            <person name="Fukunaka R."/>
            <person name="Hamada M."/>
            <person name="Harada C."/>
            <person name="Hayashi A."/>
            <person name="Hijishita S."/>
            <person name="Honda M."/>
            <person name="Hosokawa S."/>
            <person name="Ichikawa Y."/>
            <person name="Idonuma A."/>
            <person name="Iijima M."/>
            <person name="Ikeda M."/>
            <person name="Ikeno M."/>
            <person name="Ito K."/>
            <person name="Ito S."/>
            <person name="Ito T."/>
            <person name="Ito Y."/>
            <person name="Ito Y."/>
            <person name="Iwabuchi A."/>
            <person name="Kamiya K."/>
            <person name="Karasawa W."/>
            <person name="Kurita K."/>
            <person name="Katagiri S."/>
            <person name="Kikuta A."/>
            <person name="Kobayashi H."/>
            <person name="Kobayashi N."/>
            <person name="Machita K."/>
            <person name="Maehara T."/>
            <person name="Masukawa M."/>
            <person name="Mizubayashi T."/>
            <person name="Mukai Y."/>
            <person name="Nagasaki H."/>
            <person name="Nagata Y."/>
            <person name="Naito S."/>
            <person name="Nakashima M."/>
            <person name="Nakama Y."/>
            <person name="Nakamichi Y."/>
            <person name="Nakamura M."/>
            <person name="Meguro A."/>
            <person name="Negishi M."/>
            <person name="Ohta I."/>
            <person name="Ohta T."/>
            <person name="Okamoto M."/>
            <person name="Ono N."/>
            <person name="Saji S."/>
            <person name="Sakaguchi M."/>
            <person name="Sakai K."/>
            <person name="Shibata M."/>
            <person name="Shimokawa T."/>
            <person name="Song J."/>
            <person name="Takazaki Y."/>
            <person name="Terasawa K."/>
            <person name="Tsugane M."/>
            <person name="Tsuji K."/>
            <person name="Ueda S."/>
            <person name="Waki K."/>
            <person name="Yamagata H."/>
            <person name="Yamamoto M."/>
            <person name="Yamamoto S."/>
            <person name="Yamane H."/>
            <person name="Yoshiki S."/>
            <person name="Yoshihara R."/>
            <person name="Yukawa K."/>
            <person name="Zhong H."/>
            <person name="Yano M."/>
            <person name="Yuan Q."/>
            <person name="Ouyang S."/>
            <person name="Liu J."/>
            <person name="Jones K.M."/>
            <person name="Gansberger K."/>
            <person name="Moffat K."/>
            <person name="Hill J."/>
            <person name="Bera J."/>
            <person name="Fadrosh D."/>
            <person name="Jin S."/>
            <person name="Johri S."/>
            <person name="Kim M."/>
            <person name="Overton L."/>
            <person name="Reardon M."/>
            <person name="Tsitrin T."/>
            <person name="Vuong H."/>
            <person name="Weaver B."/>
            <person name="Ciecko A."/>
            <person name="Tallon L."/>
            <person name="Jackson J."/>
            <person name="Pai G."/>
            <person name="Aken S.V."/>
            <person name="Utterback T."/>
            <person name="Reidmuller S."/>
            <person name="Feldblyum T."/>
            <person name="Hsiao J."/>
            <person name="Zismann V."/>
            <person name="Iobst S."/>
            <person name="de Vazeille A.R."/>
            <person name="Buell C.R."/>
            <person name="Ying K."/>
            <person name="Li Y."/>
            <person name="Lu T."/>
            <person name="Huang Y."/>
            <person name="Zhao Q."/>
            <person name="Feng Q."/>
            <person name="Zhang L."/>
            <person name="Zhu J."/>
            <person name="Weng Q."/>
            <person name="Mu J."/>
            <person name="Lu Y."/>
            <person name="Fan D."/>
            <person name="Liu Y."/>
            <person name="Guan J."/>
            <person name="Zhang Y."/>
            <person name="Yu S."/>
            <person name="Liu X."/>
            <person name="Zhang Y."/>
            <person name="Hong G."/>
            <person name="Han B."/>
            <person name="Choisne N."/>
            <person name="Demange N."/>
            <person name="Orjeda G."/>
            <person name="Samain S."/>
            <person name="Cattolico L."/>
            <person name="Pelletier E."/>
            <person name="Couloux A."/>
            <person name="Segurens B."/>
            <person name="Wincker P."/>
            <person name="D'Hont A."/>
            <person name="Scarpelli C."/>
            <person name="Weissenbach J."/>
            <person name="Salanoubat M."/>
            <person name="Quetier F."/>
            <person name="Yu Y."/>
            <person name="Kim H.R."/>
            <person name="Rambo T."/>
            <person name="Currie J."/>
            <person name="Collura K."/>
            <person name="Luo M."/>
            <person name="Yang T."/>
            <person name="Ammiraju J.S.S."/>
            <person name="Engler F."/>
            <person name="Soderlund C."/>
            <person name="Wing R.A."/>
            <person name="Palmer L.E."/>
            <person name="de la Bastide M."/>
            <person name="Spiegel L."/>
            <person name="Nascimento L."/>
            <person name="Zutavern T."/>
            <person name="O'Shaughnessy A."/>
            <person name="Dike S."/>
            <person name="Dedhia N."/>
            <person name="Preston R."/>
            <person name="Balija V."/>
            <person name="McCombie W.R."/>
            <person name="Chow T."/>
            <person name="Chen H."/>
            <person name="Chung M."/>
            <person name="Chen C."/>
            <person name="Shaw J."/>
            <person name="Wu H."/>
            <person name="Hsiao K."/>
            <person name="Chao Y."/>
            <person name="Chu M."/>
            <person name="Cheng C."/>
            <person name="Hour A."/>
            <person name="Lee P."/>
            <person name="Lin S."/>
            <person name="Lin Y."/>
            <person name="Liou J."/>
            <person name="Liu S."/>
            <person name="Hsing Y."/>
            <person name="Raghuvanshi S."/>
            <person name="Mohanty A."/>
            <person name="Bharti A.K."/>
            <person name="Gaur A."/>
            <person name="Gupta V."/>
            <person name="Kumar D."/>
            <person name="Ravi V."/>
            <person name="Vij S."/>
            <person name="Kapur A."/>
            <person name="Khurana P."/>
            <person name="Khurana P."/>
            <person name="Khurana J.P."/>
            <person name="Tyagi A.K."/>
            <person name="Gaikwad K."/>
            <person name="Singh A."/>
            <person name="Dalal V."/>
            <person name="Srivastava S."/>
            <person name="Dixit A."/>
            <person name="Pal A.K."/>
            <person name="Ghazi I.A."/>
            <person name="Yadav M."/>
            <person name="Pandit A."/>
            <person name="Bhargava A."/>
            <person name="Sureshbabu K."/>
            <person name="Batra K."/>
            <person name="Sharma T.R."/>
            <person name="Mohapatra T."/>
            <person name="Singh N.K."/>
            <person name="Messing J."/>
            <person name="Nelson A.B."/>
            <person name="Fuks G."/>
            <person name="Kavchok S."/>
            <person name="Keizer G."/>
            <person name="Linton E."/>
            <person name="Llaca V."/>
            <person name="Song R."/>
            <person name="Tanyolac B."/>
            <person name="Young S."/>
            <person name="Ho-Il K."/>
            <person name="Hahn J.H."/>
            <person name="Sangsakoo G."/>
            <person name="Vanavichit A."/>
            <person name="de Mattos Luiz.A.T."/>
            <person name="Zimmer P.D."/>
            <person name="Malone G."/>
            <person name="Dellagostin O."/>
            <person name="de Oliveira A.C."/>
            <person name="Bevan M."/>
            <person name="Bancroft I."/>
            <person name="Minx P."/>
            <person name="Cordum H."/>
            <person name="Wilson R."/>
            <person name="Cheng Z."/>
            <person name="Jin W."/>
            <person name="Jiang J."/>
            <person name="Leong S.A."/>
            <person name="Iwama H."/>
            <person name="Gojobori T."/>
            <person name="Itoh T."/>
            <person name="Niimura Y."/>
            <person name="Fujii Y."/>
            <person name="Habara T."/>
            <person name="Sakai H."/>
            <person name="Sato Y."/>
            <person name="Wilson G."/>
            <person name="Kumar K."/>
            <person name="McCouch S."/>
            <person name="Juretic N."/>
            <person name="Hoen D."/>
            <person name="Wright S."/>
            <person name="Bruskiewich R."/>
            <person name="Bureau T."/>
            <person name="Miyao A."/>
            <person name="Hirochika H."/>
            <person name="Nishikawa T."/>
            <person name="Kadowaki K."/>
            <person name="Sugiura M."/>
            <person name="Burr B."/>
            <person name="Sasaki T."/>
        </authorList>
    </citation>
    <scope>NUCLEOTIDE SEQUENCE [LARGE SCALE GENOMIC DNA]</scope>
    <source>
        <strain evidence="3">cv. Nipponbare</strain>
    </source>
</reference>
<feature type="region of interest" description="Disordered" evidence="1">
    <location>
        <begin position="32"/>
        <end position="109"/>
    </location>
</feature>
<dbReference type="eggNOG" id="ENOG502RYTW">
    <property type="taxonomic scope" value="Eukaryota"/>
</dbReference>
<name>A0A0P0XZZ7_ORYSJ</name>
<evidence type="ECO:0000256" key="1">
    <source>
        <dbReference type="SAM" id="MobiDB-lite"/>
    </source>
</evidence>
<dbReference type="PaxDb" id="39947-A0A0P0XZZ7"/>
<protein>
    <submittedName>
        <fullName evidence="2">Os11g0207800 protein</fullName>
    </submittedName>
</protein>
<sequence>LTETFSLHSHPFYPGTRRFLASPLAAPAPGGDARHLFDGVPDRQGRARAPWRAVRTASAPSRRTSSTKSSPSCRRGTRCGPACLPGAGATSGGPRPPSASSAPGGGRPPNAFARFVDRLLRLRRGGAPLDTCVFDLDLDEPSPGEARRGNRWIRSALRHHAMVLRFIIFVNSRNSFQIFDEHLVSQNLTFLELQGVRASNRVLDFTSCPALLDLKMHGCQMDALEMCSPSVKHLSIMFCSFFTSHRFWISFPSLLSFFFDKNSGRAPRLDGMPSLATATVRLGYGCDDQCLNGFYNDCEDDECMACRDYDGHDECVFHKGLTEATELKLLAVTPRNSRTRISKLNYLFNRDLELCPPFSKLKTLVLKSWFVPPDLSALTWFLQHAPLLEKLTLNLSKVPNNLGVMDDSYNPWEQSFAASHLQKVEIECKNVDGIVLKILKILNANGVPLENISIQCSDCELSINTHASYYSVTKPVSTIHSQML</sequence>
<accession>A0A0P0XZZ7</accession>
<dbReference type="PANTHER" id="PTHR34223:SF47">
    <property type="entry name" value="OS11G0207800 PROTEIN"/>
    <property type="match status" value="1"/>
</dbReference>
<dbReference type="InterPro" id="IPR053197">
    <property type="entry name" value="F-box_SCFL_complex_component"/>
</dbReference>
<reference evidence="2 3" key="2">
    <citation type="journal article" date="2013" name="Plant Cell Physiol.">
        <title>Rice Annotation Project Database (RAP-DB): an integrative and interactive database for rice genomics.</title>
        <authorList>
            <person name="Sakai H."/>
            <person name="Lee S.S."/>
            <person name="Tanaka T."/>
            <person name="Numa H."/>
            <person name="Kim J."/>
            <person name="Kawahara Y."/>
            <person name="Wakimoto H."/>
            <person name="Yang C.C."/>
            <person name="Iwamoto M."/>
            <person name="Abe T."/>
            <person name="Yamada Y."/>
            <person name="Muto A."/>
            <person name="Inokuchi H."/>
            <person name="Ikemura T."/>
            <person name="Matsumoto T."/>
            <person name="Sasaki T."/>
            <person name="Itoh T."/>
        </authorList>
    </citation>
    <scope>NUCLEOTIDE SEQUENCE [LARGE SCALE GENOMIC DNA]</scope>
    <source>
        <strain evidence="3">cv. Nipponbare</strain>
    </source>
</reference>
<evidence type="ECO:0000313" key="2">
    <source>
        <dbReference type="EMBL" id="BAT13141.1"/>
    </source>
</evidence>
<dbReference type="InParanoid" id="A0A0P0XZZ7"/>
<dbReference type="FunCoup" id="A0A0P0XZZ7">
    <property type="interactions" value="2"/>
</dbReference>
<feature type="non-terminal residue" evidence="2">
    <location>
        <position position="484"/>
    </location>
</feature>
<dbReference type="STRING" id="39947.A0A0P0XZZ7"/>
<dbReference type="OMA" id="SHRFWIS"/>
<feature type="compositionally biased region" description="Low complexity" evidence="1">
    <location>
        <begin position="52"/>
        <end position="74"/>
    </location>
</feature>
<reference evidence="2 3" key="3">
    <citation type="journal article" date="2013" name="Rice">
        <title>Improvement of the Oryza sativa Nipponbare reference genome using next generation sequence and optical map data.</title>
        <authorList>
            <person name="Kawahara Y."/>
            <person name="de la Bastide M."/>
            <person name="Hamilton J.P."/>
            <person name="Kanamori H."/>
            <person name="McCombie W.R."/>
            <person name="Ouyang S."/>
            <person name="Schwartz D.C."/>
            <person name="Tanaka T."/>
            <person name="Wu J."/>
            <person name="Zhou S."/>
            <person name="Childs K.L."/>
            <person name="Davidson R.M."/>
            <person name="Lin H."/>
            <person name="Quesada-Ocampo L."/>
            <person name="Vaillancourt B."/>
            <person name="Sakai H."/>
            <person name="Lee S.S."/>
            <person name="Kim J."/>
            <person name="Numa H."/>
            <person name="Itoh T."/>
            <person name="Buell C.R."/>
            <person name="Matsumoto T."/>
        </authorList>
    </citation>
    <scope>NUCLEOTIDE SEQUENCE [LARGE SCALE GENOMIC DNA]</scope>
    <source>
        <strain evidence="3">cv. Nipponbare</strain>
    </source>
</reference>
<dbReference type="EMBL" id="AP014967">
    <property type="protein sequence ID" value="BAT13141.1"/>
    <property type="molecule type" value="Genomic_DNA"/>
</dbReference>
<feature type="compositionally biased region" description="Basic and acidic residues" evidence="1">
    <location>
        <begin position="32"/>
        <end position="45"/>
    </location>
</feature>
<dbReference type="AlphaFoldDB" id="A0A0P0XZZ7"/>
<gene>
    <name evidence="2" type="ordered locus">Os11g0207800</name>
    <name evidence="2" type="ORF">OSNPB_110207800</name>
</gene>
<keyword evidence="3" id="KW-1185">Reference proteome</keyword>
<dbReference type="PANTHER" id="PTHR34223">
    <property type="entry name" value="OS11G0201299 PROTEIN"/>
    <property type="match status" value="1"/>
</dbReference>
<organism evidence="2 3">
    <name type="scientific">Oryza sativa subsp. japonica</name>
    <name type="common">Rice</name>
    <dbReference type="NCBI Taxonomy" id="39947"/>
    <lineage>
        <taxon>Eukaryota</taxon>
        <taxon>Viridiplantae</taxon>
        <taxon>Streptophyta</taxon>
        <taxon>Embryophyta</taxon>
        <taxon>Tracheophyta</taxon>
        <taxon>Spermatophyta</taxon>
        <taxon>Magnoliopsida</taxon>
        <taxon>Liliopsida</taxon>
        <taxon>Poales</taxon>
        <taxon>Poaceae</taxon>
        <taxon>BOP clade</taxon>
        <taxon>Oryzoideae</taxon>
        <taxon>Oryzeae</taxon>
        <taxon>Oryzinae</taxon>
        <taxon>Oryza</taxon>
        <taxon>Oryza sativa</taxon>
    </lineage>
</organism>
<dbReference type="Proteomes" id="UP000059680">
    <property type="component" value="Chromosome 11"/>
</dbReference>
<evidence type="ECO:0000313" key="3">
    <source>
        <dbReference type="Proteomes" id="UP000059680"/>
    </source>
</evidence>
<proteinExistence type="predicted"/>